<dbReference type="EMBL" id="JAOPGA020000945">
    <property type="protein sequence ID" value="KAL0483207.1"/>
    <property type="molecule type" value="Genomic_DNA"/>
</dbReference>
<reference evidence="2 3" key="1">
    <citation type="submission" date="2024-03" db="EMBL/GenBank/DDBJ databases">
        <title>The Acrasis kona genome and developmental transcriptomes reveal deep origins of eukaryotic multicellular pathways.</title>
        <authorList>
            <person name="Sheikh S."/>
            <person name="Fu C.-J."/>
            <person name="Brown M.W."/>
            <person name="Baldauf S.L."/>
        </authorList>
    </citation>
    <scope>NUCLEOTIDE SEQUENCE [LARGE SCALE GENOMIC DNA]</scope>
    <source>
        <strain evidence="2 3">ATCC MYA-3509</strain>
    </source>
</reference>
<dbReference type="GO" id="GO:0005085">
    <property type="term" value="F:guanyl-nucleotide exchange factor activity"/>
    <property type="evidence" value="ECO:0007669"/>
    <property type="project" value="TreeGrafter"/>
</dbReference>
<dbReference type="AlphaFoldDB" id="A0AAW2Z1Q9"/>
<keyword evidence="3" id="KW-1185">Reference proteome</keyword>
<dbReference type="Pfam" id="PF00415">
    <property type="entry name" value="RCC1"/>
    <property type="match status" value="2"/>
</dbReference>
<dbReference type="SUPFAM" id="SSF50985">
    <property type="entry name" value="RCC1/BLIP-II"/>
    <property type="match status" value="1"/>
</dbReference>
<feature type="repeat" description="RCC1" evidence="1">
    <location>
        <begin position="114"/>
        <end position="174"/>
    </location>
</feature>
<gene>
    <name evidence="2" type="ORF">AKO1_014854</name>
</gene>
<dbReference type="Proteomes" id="UP001431209">
    <property type="component" value="Unassembled WGS sequence"/>
</dbReference>
<feature type="repeat" description="RCC1" evidence="1">
    <location>
        <begin position="175"/>
        <end position="229"/>
    </location>
</feature>
<accession>A0AAW2Z1Q9</accession>
<dbReference type="InterPro" id="IPR051553">
    <property type="entry name" value="Ran_GTPase-activating"/>
</dbReference>
<dbReference type="PROSITE" id="PS50012">
    <property type="entry name" value="RCC1_3"/>
    <property type="match status" value="2"/>
</dbReference>
<evidence type="ECO:0000313" key="3">
    <source>
        <dbReference type="Proteomes" id="UP001431209"/>
    </source>
</evidence>
<evidence type="ECO:0000256" key="1">
    <source>
        <dbReference type="PROSITE-ProRule" id="PRU00235"/>
    </source>
</evidence>
<dbReference type="GO" id="GO:0005737">
    <property type="term" value="C:cytoplasm"/>
    <property type="evidence" value="ECO:0007669"/>
    <property type="project" value="TreeGrafter"/>
</dbReference>
<dbReference type="PANTHER" id="PTHR45982">
    <property type="entry name" value="REGULATOR OF CHROMOSOME CONDENSATION"/>
    <property type="match status" value="1"/>
</dbReference>
<dbReference type="PROSITE" id="PS00626">
    <property type="entry name" value="RCC1_2"/>
    <property type="match status" value="1"/>
</dbReference>
<sequence length="279" mass="30977">MECCHYKFSFHEAWRLNQIDEEILYVWRHPQNLINMSEKLPNCLREVKFKQATASRNDGDLYNIYALTTTGMILLLQIDLLGNLISSTQKLPGKSNFTSLTVGGDHFIAIDNDGSCYSWGCNNYLQCGITDDHNKQIITFPRFIPEPACITNLLDVPITSAACGTSHSIFLSNIGDAYTIGSNQYHQCGVAEDNKTQLHPVLVESASEELENVDSVVCGAHYTCLLTSKGQLFTCGSNKSGSACQGPDVQIIKEFTQVDFEEKVKKVSVGQLWNTFVAT</sequence>
<organism evidence="2 3">
    <name type="scientific">Acrasis kona</name>
    <dbReference type="NCBI Taxonomy" id="1008807"/>
    <lineage>
        <taxon>Eukaryota</taxon>
        <taxon>Discoba</taxon>
        <taxon>Heterolobosea</taxon>
        <taxon>Tetramitia</taxon>
        <taxon>Eutetramitia</taxon>
        <taxon>Acrasidae</taxon>
        <taxon>Acrasis</taxon>
    </lineage>
</organism>
<dbReference type="InterPro" id="IPR000408">
    <property type="entry name" value="Reg_chr_condens"/>
</dbReference>
<dbReference type="PRINTS" id="PR00633">
    <property type="entry name" value="RCCNDNSATION"/>
</dbReference>
<comment type="caution">
    <text evidence="2">The sequence shown here is derived from an EMBL/GenBank/DDBJ whole genome shotgun (WGS) entry which is preliminary data.</text>
</comment>
<protein>
    <submittedName>
        <fullName evidence="2">Uncharacterized protein</fullName>
    </submittedName>
</protein>
<proteinExistence type="predicted"/>
<evidence type="ECO:0000313" key="2">
    <source>
        <dbReference type="EMBL" id="KAL0483207.1"/>
    </source>
</evidence>
<dbReference type="Gene3D" id="2.130.10.30">
    <property type="entry name" value="Regulator of chromosome condensation 1/beta-lactamase-inhibitor protein II"/>
    <property type="match status" value="1"/>
</dbReference>
<name>A0AAW2Z1Q9_9EUKA</name>
<dbReference type="PANTHER" id="PTHR45982:SF1">
    <property type="entry name" value="REGULATOR OF CHROMOSOME CONDENSATION"/>
    <property type="match status" value="1"/>
</dbReference>
<dbReference type="InterPro" id="IPR009091">
    <property type="entry name" value="RCC1/BLIP-II"/>
</dbReference>